<evidence type="ECO:0000256" key="2">
    <source>
        <dbReference type="ARBA" id="ARBA00022741"/>
    </source>
</evidence>
<dbReference type="Proteomes" id="UP001202831">
    <property type="component" value="Unassembled WGS sequence"/>
</dbReference>
<dbReference type="CDD" id="cd02022">
    <property type="entry name" value="DPCK"/>
    <property type="match status" value="1"/>
</dbReference>
<keyword evidence="5" id="KW-0963">Cytoplasm</keyword>
<comment type="pathway">
    <text evidence="5">Cofactor biosynthesis; coenzyme A biosynthesis; CoA from (R)-pantothenate: step 5/5.</text>
</comment>
<dbReference type="EC" id="2.7.1.24" evidence="5 6"/>
<evidence type="ECO:0000313" key="8">
    <source>
        <dbReference type="Proteomes" id="UP001202831"/>
    </source>
</evidence>
<evidence type="ECO:0000256" key="1">
    <source>
        <dbReference type="ARBA" id="ARBA00009018"/>
    </source>
</evidence>
<dbReference type="PANTHER" id="PTHR10695">
    <property type="entry name" value="DEPHOSPHO-COA KINASE-RELATED"/>
    <property type="match status" value="1"/>
</dbReference>
<evidence type="ECO:0000313" key="7">
    <source>
        <dbReference type="EMBL" id="MCL2914702.1"/>
    </source>
</evidence>
<dbReference type="PANTHER" id="PTHR10695:SF46">
    <property type="entry name" value="BIFUNCTIONAL COENZYME A SYNTHASE-RELATED"/>
    <property type="match status" value="1"/>
</dbReference>
<comment type="function">
    <text evidence="5">Catalyzes the phosphorylation of the 3'-hydroxyl group of dephosphocoenzyme A to form coenzyme A.</text>
</comment>
<dbReference type="InterPro" id="IPR001977">
    <property type="entry name" value="Depp_CoAkinase"/>
</dbReference>
<name>A0ABT0N8K6_9GAMM</name>
<comment type="caution">
    <text evidence="7">The sequence shown here is derived from an EMBL/GenBank/DDBJ whole genome shotgun (WGS) entry which is preliminary data.</text>
</comment>
<dbReference type="InterPro" id="IPR027417">
    <property type="entry name" value="P-loop_NTPase"/>
</dbReference>
<evidence type="ECO:0000256" key="3">
    <source>
        <dbReference type="ARBA" id="ARBA00022840"/>
    </source>
</evidence>
<dbReference type="NCBIfam" id="TIGR00152">
    <property type="entry name" value="dephospho-CoA kinase"/>
    <property type="match status" value="1"/>
</dbReference>
<keyword evidence="5 7" id="KW-0808">Transferase</keyword>
<dbReference type="Pfam" id="PF01121">
    <property type="entry name" value="CoaE"/>
    <property type="match status" value="1"/>
</dbReference>
<accession>A0ABT0N8K6</accession>
<dbReference type="SUPFAM" id="SSF52540">
    <property type="entry name" value="P-loop containing nucleoside triphosphate hydrolases"/>
    <property type="match status" value="1"/>
</dbReference>
<feature type="binding site" evidence="5">
    <location>
        <begin position="11"/>
        <end position="16"/>
    </location>
    <ligand>
        <name>ATP</name>
        <dbReference type="ChEBI" id="CHEBI:30616"/>
    </ligand>
</feature>
<keyword evidence="2 5" id="KW-0547">Nucleotide-binding</keyword>
<comment type="subcellular location">
    <subcellularLocation>
        <location evidence="5">Cytoplasm</location>
    </subcellularLocation>
</comment>
<reference evidence="7 8" key="1">
    <citation type="submission" date="2022-01" db="EMBL/GenBank/DDBJ databases">
        <title>Whole genome-based taxonomy of the Shewanellaceae.</title>
        <authorList>
            <person name="Martin-Rodriguez A.J."/>
        </authorList>
    </citation>
    <scope>NUCLEOTIDE SEQUENCE [LARGE SCALE GENOMIC DNA]</scope>
    <source>
        <strain evidence="7 8">DSM 21332</strain>
    </source>
</reference>
<gene>
    <name evidence="5 7" type="primary">coaE</name>
    <name evidence="7" type="ORF">L2725_13075</name>
</gene>
<proteinExistence type="inferred from homology"/>
<protein>
    <recommendedName>
        <fullName evidence="5 6">Dephospho-CoA kinase</fullName>
        <ecNumber evidence="5 6">2.7.1.24</ecNumber>
    </recommendedName>
    <alternativeName>
        <fullName evidence="5">Dephosphocoenzyme A kinase</fullName>
    </alternativeName>
</protein>
<comment type="similarity">
    <text evidence="1 5">Belongs to the CoaE family.</text>
</comment>
<dbReference type="GO" id="GO:0004140">
    <property type="term" value="F:dephospho-CoA kinase activity"/>
    <property type="evidence" value="ECO:0007669"/>
    <property type="project" value="UniProtKB-EC"/>
</dbReference>
<evidence type="ECO:0000256" key="4">
    <source>
        <dbReference type="ARBA" id="ARBA00022993"/>
    </source>
</evidence>
<evidence type="ECO:0000256" key="6">
    <source>
        <dbReference type="NCBIfam" id="TIGR00152"/>
    </source>
</evidence>
<sequence length="203" mass="22638">MHIVGLTGGIGSGKTTVANLFAKQGIVLVDADIIAREVVEPDSEGLSAIIARHGHDILLQDSSLDRRKLRELVFNHPSEREWLNALLHPLIRQEMLKQLKQATSPYVILVVPLLFENGLDSLVNQTVLVDIPSALQITRTSQRDDVGEAQVQSIINSQMSREDKLARADYVIDNQGDLVQLEHQVMQLHKQFLEQAKLSPDND</sequence>
<keyword evidence="5 7" id="KW-0418">Kinase</keyword>
<dbReference type="RefSeq" id="WP_249249369.1">
    <property type="nucleotide sequence ID" value="NZ_JAKIKT010000004.1"/>
</dbReference>
<dbReference type="HAMAP" id="MF_00376">
    <property type="entry name" value="Dephospho_CoA_kinase"/>
    <property type="match status" value="1"/>
</dbReference>
<dbReference type="PROSITE" id="PS51219">
    <property type="entry name" value="DPCK"/>
    <property type="match status" value="1"/>
</dbReference>
<evidence type="ECO:0000256" key="5">
    <source>
        <dbReference type="HAMAP-Rule" id="MF_00376"/>
    </source>
</evidence>
<keyword evidence="4 5" id="KW-0173">Coenzyme A biosynthesis</keyword>
<organism evidence="7 8">
    <name type="scientific">Shewanella corallii</name>
    <dbReference type="NCBI Taxonomy" id="560080"/>
    <lineage>
        <taxon>Bacteria</taxon>
        <taxon>Pseudomonadati</taxon>
        <taxon>Pseudomonadota</taxon>
        <taxon>Gammaproteobacteria</taxon>
        <taxon>Alteromonadales</taxon>
        <taxon>Shewanellaceae</taxon>
        <taxon>Shewanella</taxon>
    </lineage>
</organism>
<dbReference type="EMBL" id="JAKIKT010000004">
    <property type="protein sequence ID" value="MCL2914702.1"/>
    <property type="molecule type" value="Genomic_DNA"/>
</dbReference>
<dbReference type="Gene3D" id="3.40.50.300">
    <property type="entry name" value="P-loop containing nucleotide triphosphate hydrolases"/>
    <property type="match status" value="1"/>
</dbReference>
<keyword evidence="3 5" id="KW-0067">ATP-binding</keyword>
<keyword evidence="8" id="KW-1185">Reference proteome</keyword>
<comment type="catalytic activity">
    <reaction evidence="5">
        <text>3'-dephospho-CoA + ATP = ADP + CoA + H(+)</text>
        <dbReference type="Rhea" id="RHEA:18245"/>
        <dbReference type="ChEBI" id="CHEBI:15378"/>
        <dbReference type="ChEBI" id="CHEBI:30616"/>
        <dbReference type="ChEBI" id="CHEBI:57287"/>
        <dbReference type="ChEBI" id="CHEBI:57328"/>
        <dbReference type="ChEBI" id="CHEBI:456216"/>
        <dbReference type="EC" id="2.7.1.24"/>
    </reaction>
</comment>